<feature type="non-terminal residue" evidence="1">
    <location>
        <position position="1"/>
    </location>
</feature>
<name>X1H5R1_9ZZZZ</name>
<organism evidence="1">
    <name type="scientific">marine sediment metagenome</name>
    <dbReference type="NCBI Taxonomy" id="412755"/>
    <lineage>
        <taxon>unclassified sequences</taxon>
        <taxon>metagenomes</taxon>
        <taxon>ecological metagenomes</taxon>
    </lineage>
</organism>
<gene>
    <name evidence="1" type="ORF">S03H2_48483</name>
</gene>
<dbReference type="Pfam" id="PF18907">
    <property type="entry name" value="DUF5662"/>
    <property type="match status" value="1"/>
</dbReference>
<dbReference type="InterPro" id="IPR043721">
    <property type="entry name" value="DUF5662"/>
</dbReference>
<evidence type="ECO:0000313" key="1">
    <source>
        <dbReference type="EMBL" id="GAH64742.1"/>
    </source>
</evidence>
<reference evidence="1" key="1">
    <citation type="journal article" date="2014" name="Front. Microbiol.">
        <title>High frequency of phylogenetically diverse reductive dehalogenase-homologous genes in deep subseafloor sedimentary metagenomes.</title>
        <authorList>
            <person name="Kawai M."/>
            <person name="Futagami T."/>
            <person name="Toyoda A."/>
            <person name="Takaki Y."/>
            <person name="Nishi S."/>
            <person name="Hori S."/>
            <person name="Arai W."/>
            <person name="Tsubouchi T."/>
            <person name="Morono Y."/>
            <person name="Uchiyama I."/>
            <person name="Ito T."/>
            <person name="Fujiyama A."/>
            <person name="Inagaki F."/>
            <person name="Takami H."/>
        </authorList>
    </citation>
    <scope>NUCLEOTIDE SEQUENCE</scope>
    <source>
        <strain evidence="1">Expedition CK06-06</strain>
    </source>
</reference>
<sequence length="60" mass="7144">GTKVLAMPDRYRREMLADWQGAGRAQGYGDNTKPWYEANKDKMHLHPDTRRWIELKLEEL</sequence>
<proteinExistence type="predicted"/>
<dbReference type="AlphaFoldDB" id="X1H5R1"/>
<protein>
    <submittedName>
        <fullName evidence="1">Uncharacterized protein</fullName>
    </submittedName>
</protein>
<comment type="caution">
    <text evidence="1">The sequence shown here is derived from an EMBL/GenBank/DDBJ whole genome shotgun (WGS) entry which is preliminary data.</text>
</comment>
<accession>X1H5R1</accession>
<dbReference type="EMBL" id="BARU01030571">
    <property type="protein sequence ID" value="GAH64742.1"/>
    <property type="molecule type" value="Genomic_DNA"/>
</dbReference>